<evidence type="ECO:0000256" key="10">
    <source>
        <dbReference type="HAMAP-Rule" id="MF_01464"/>
    </source>
</evidence>
<dbReference type="InterPro" id="IPR005791">
    <property type="entry name" value="SecD"/>
</dbReference>
<dbReference type="Pfam" id="PF21760">
    <property type="entry name" value="SecD_1st"/>
    <property type="match status" value="1"/>
</dbReference>
<dbReference type="GO" id="GO:0005886">
    <property type="term" value="C:plasma membrane"/>
    <property type="evidence" value="ECO:0007669"/>
    <property type="project" value="UniProtKB-SubCell"/>
</dbReference>
<dbReference type="Gene3D" id="1.20.1640.10">
    <property type="entry name" value="Multidrug efflux transporter AcrB transmembrane domain"/>
    <property type="match status" value="2"/>
</dbReference>
<feature type="transmembrane region" description="Helical" evidence="9">
    <location>
        <begin position="681"/>
        <end position="702"/>
    </location>
</feature>
<feature type="transmembrane region" description="Helical" evidence="9">
    <location>
        <begin position="550"/>
        <end position="571"/>
    </location>
</feature>
<dbReference type="InterPro" id="IPR054384">
    <property type="entry name" value="SecDF_P1_head"/>
</dbReference>
<keyword evidence="16" id="KW-1185">Reference proteome</keyword>
<feature type="transmembrane region" description="Helical" evidence="9">
    <location>
        <begin position="620"/>
        <end position="644"/>
    </location>
</feature>
<dbReference type="HAMAP" id="MF_01464_B">
    <property type="entry name" value="SecF_B"/>
    <property type="match status" value="1"/>
</dbReference>
<dbReference type="Pfam" id="PF22599">
    <property type="entry name" value="SecDF_P1_head"/>
    <property type="match status" value="1"/>
</dbReference>
<feature type="transmembrane region" description="Helical" evidence="9">
    <location>
        <begin position="523"/>
        <end position="544"/>
    </location>
</feature>
<evidence type="ECO:0000313" key="16">
    <source>
        <dbReference type="Proteomes" id="UP000678679"/>
    </source>
</evidence>
<keyword evidence="7 9" id="KW-0811">Translocation</keyword>
<feature type="transmembrane region" description="Helical" evidence="9">
    <location>
        <begin position="820"/>
        <end position="836"/>
    </location>
</feature>
<dbReference type="InterPro" id="IPR005665">
    <property type="entry name" value="SecF_bac"/>
</dbReference>
<dbReference type="Proteomes" id="UP000678679">
    <property type="component" value="Chromosome 1"/>
</dbReference>
<keyword evidence="2 9" id="KW-0813">Transport</keyword>
<evidence type="ECO:0000256" key="9">
    <source>
        <dbReference type="HAMAP-Rule" id="MF_01463"/>
    </source>
</evidence>
<dbReference type="PRINTS" id="PR01755">
    <property type="entry name" value="SECFTRNLCASE"/>
</dbReference>
<gene>
    <name evidence="15" type="primary">secDF</name>
    <name evidence="9" type="synonym">secD</name>
    <name evidence="10" type="synonym">secF</name>
    <name evidence="15" type="ORF">KMW28_15225</name>
</gene>
<feature type="compositionally biased region" description="Polar residues" evidence="11">
    <location>
        <begin position="277"/>
        <end position="289"/>
    </location>
</feature>
<dbReference type="Pfam" id="PF07549">
    <property type="entry name" value="Sec_GG"/>
    <property type="match status" value="2"/>
</dbReference>
<reference evidence="15 16" key="1">
    <citation type="submission" date="2021-05" db="EMBL/GenBank/DDBJ databases">
        <title>Comparative genomic studies on the polysaccharide-degrading batcterial strains of the Flammeovirga genus.</title>
        <authorList>
            <person name="Zewei F."/>
            <person name="Zheng Z."/>
            <person name="Yu L."/>
            <person name="Ruyue G."/>
            <person name="Yanhong M."/>
            <person name="Yuanyuan C."/>
            <person name="Jingyan G."/>
            <person name="Wenjun H."/>
        </authorList>
    </citation>
    <scope>NUCLEOTIDE SEQUENCE [LARGE SCALE GENOMIC DNA]</scope>
    <source>
        <strain evidence="15 16">NBRC:100898</strain>
    </source>
</reference>
<dbReference type="InterPro" id="IPR055344">
    <property type="entry name" value="SecD_SecF_C_bact"/>
</dbReference>
<dbReference type="RefSeq" id="WP_169662587.1">
    <property type="nucleotide sequence ID" value="NZ_CP076132.1"/>
</dbReference>
<dbReference type="InterPro" id="IPR048631">
    <property type="entry name" value="SecD_1st"/>
</dbReference>
<dbReference type="FunFam" id="1.20.1640.10:FF:000004">
    <property type="entry name" value="Protein translocase subunit SecD"/>
    <property type="match status" value="1"/>
</dbReference>
<dbReference type="GO" id="GO:0065002">
    <property type="term" value="P:intracellular protein transmembrane transport"/>
    <property type="evidence" value="ECO:0007669"/>
    <property type="project" value="UniProtKB-UniRule"/>
</dbReference>
<comment type="caution">
    <text evidence="9">Lacks conserved residue(s) required for the propagation of feature annotation.</text>
</comment>
<dbReference type="GO" id="GO:0043952">
    <property type="term" value="P:protein transport by the Sec complex"/>
    <property type="evidence" value="ECO:0007669"/>
    <property type="project" value="UniProtKB-UniRule"/>
</dbReference>
<dbReference type="SUPFAM" id="SSF82866">
    <property type="entry name" value="Multidrug efflux transporter AcrB transmembrane domain"/>
    <property type="match status" value="2"/>
</dbReference>
<dbReference type="InterPro" id="IPR022646">
    <property type="entry name" value="SecD/SecF_CS"/>
</dbReference>
<evidence type="ECO:0000313" key="15">
    <source>
        <dbReference type="EMBL" id="QWG01002.1"/>
    </source>
</evidence>
<feature type="domain" description="Protein translocase subunit SecDF P1" evidence="13">
    <location>
        <begin position="184"/>
        <end position="242"/>
    </location>
</feature>
<evidence type="ECO:0000259" key="13">
    <source>
        <dbReference type="Pfam" id="PF21760"/>
    </source>
</evidence>
<dbReference type="NCBIfam" id="TIGR00966">
    <property type="entry name" value="transloc_SecF"/>
    <property type="match status" value="1"/>
</dbReference>
<dbReference type="HAMAP" id="MF_01463_B">
    <property type="entry name" value="SecD_B"/>
    <property type="match status" value="1"/>
</dbReference>
<dbReference type="EMBL" id="CP076132">
    <property type="protein sequence ID" value="QWG01002.1"/>
    <property type="molecule type" value="Genomic_DNA"/>
</dbReference>
<keyword evidence="5 9" id="KW-0653">Protein transport</keyword>
<comment type="similarity">
    <text evidence="9">Belongs to the SecD/SecF family. SecD subfamily.</text>
</comment>
<accession>A0AAX1N0J6</accession>
<evidence type="ECO:0000259" key="14">
    <source>
        <dbReference type="Pfam" id="PF22599"/>
    </source>
</evidence>
<comment type="function">
    <text evidence="9">Part of the Sec protein translocase complex. Interacts with the SecYEG preprotein conducting channel. SecDF uses the proton motive force (PMF) to complete protein translocation after the ATP-dependent function of SecA.</text>
</comment>
<evidence type="ECO:0000256" key="5">
    <source>
        <dbReference type="ARBA" id="ARBA00022927"/>
    </source>
</evidence>
<comment type="subunit">
    <text evidence="9">Forms a complex with SecF. Part of the essential Sec protein translocation apparatus which comprises SecA, SecYEG and auxiliary proteins SecDF. Other proteins may also be involved.</text>
</comment>
<evidence type="ECO:0000259" key="12">
    <source>
        <dbReference type="Pfam" id="PF02355"/>
    </source>
</evidence>
<feature type="transmembrane region" description="Helical" evidence="9">
    <location>
        <begin position="497"/>
        <end position="516"/>
    </location>
</feature>
<feature type="transmembrane region" description="Helical" evidence="9">
    <location>
        <begin position="876"/>
        <end position="895"/>
    </location>
</feature>
<dbReference type="AlphaFoldDB" id="A0AAX1N0J6"/>
<feature type="domain" description="Protein export membrane protein SecD/SecF C-terminal" evidence="12">
    <location>
        <begin position="477"/>
        <end position="648"/>
    </location>
</feature>
<dbReference type="InterPro" id="IPR022813">
    <property type="entry name" value="SecD/SecF_arch_bac"/>
</dbReference>
<feature type="transmembrane region" description="Helical" evidence="9">
    <location>
        <begin position="927"/>
        <end position="945"/>
    </location>
</feature>
<dbReference type="NCBIfam" id="TIGR01129">
    <property type="entry name" value="secD"/>
    <property type="match status" value="1"/>
</dbReference>
<protein>
    <recommendedName>
        <fullName evidence="9 10">Multifunctional fusion protein</fullName>
    </recommendedName>
    <domain>
        <recommendedName>
            <fullName evidence="9">Protein translocase subunit SecD</fullName>
        </recommendedName>
    </domain>
    <domain>
        <recommendedName>
            <fullName evidence="10">Protein-export membrane protein SecF</fullName>
        </recommendedName>
    </domain>
</protein>
<feature type="region of interest" description="Disordered" evidence="11">
    <location>
        <begin position="277"/>
        <end position="307"/>
    </location>
</feature>
<dbReference type="KEGG" id="fya:KMW28_15225"/>
<dbReference type="PANTHER" id="PTHR30081:SF1">
    <property type="entry name" value="PROTEIN TRANSLOCASE SUBUNIT SECD"/>
    <property type="match status" value="1"/>
</dbReference>
<organism evidence="15 16">
    <name type="scientific">Flammeovirga yaeyamensis</name>
    <dbReference type="NCBI Taxonomy" id="367791"/>
    <lineage>
        <taxon>Bacteria</taxon>
        <taxon>Pseudomonadati</taxon>
        <taxon>Bacteroidota</taxon>
        <taxon>Cytophagia</taxon>
        <taxon>Cytophagales</taxon>
        <taxon>Flammeovirgaceae</taxon>
        <taxon>Flammeovirga</taxon>
    </lineage>
</organism>
<evidence type="ECO:0000256" key="1">
    <source>
        <dbReference type="ARBA" id="ARBA00004651"/>
    </source>
</evidence>
<feature type="domain" description="Protein export membrane protein SecD/SecF C-terminal" evidence="12">
    <location>
        <begin position="793"/>
        <end position="979"/>
    </location>
</feature>
<sequence>MNNRGFILFIAVLVTVFSLFDLSFSWVSRNIQSQADEYAMDSEGHVDYFKKQAYIDSLWKTPVYDLGFKSYTYEEVKNKELALGLDLQGGMSVTLEVSPVEVVKAMAGANVDDNFLAALAEAETLTRENRETFTNNFFTSLKEKNENVPFATYFASSANKNRISFNSPDKAVQDLVESEVDGAVERAFEIIRTRIDKFGVTQPNIQRLQGTNRIAIELPGVDNPQRVRNLLQGVAKLEFLEVWTLQEAQPYIFQLNQEWVKQEKARKALAGDVAVTETTDAAKSSSENSLFEGDSTDVAANDSTATPEDELYSPIMKGFSPYGLVFADTDTASVNKMLRDKEVMSIAPSNMKFLWGHKPFQTNDQGVEFYNLYVIKKEREAKLTGEVITDAIQSYDQKNQPAVSMVMNVEGAKKWKKMTGQNLGRQIAIALDNEVYTAPNVQSEIDGGRSEITGNFDVAEAKDLANILKAGKLPAPTKIIEEVVVGPSLGKVAQSEGINSVLLGLGLVILFMVIYYSKGGLIANAALGLNIFFIFGILAELGAALTLPGIAGIVLTIGMSIDANVLIFERIREEQRNGKSLLTAISNGYDRAFWTIFDANLTTLVTGGFLYYFGLGPIKGFAVTLMIGIVCSFFSAVFISRLIVSQIVKSKGENAKLNFETGLSKKLAGKMNVDFMGKRKVAYIFSAAIIAIGLGSLATTGLNLGVDFTGGRTYIVSFDQAVVPSKLQGALVKNVEGKPVEVKTYGNDNTLKITTAYLIDNESSETDAKVQSAIVTGIESFTGLKYADKQNPSATTFVIPSTSKVGASIANDITDGAEEAVLFSLLGIFLYIWVRFRQWNFGAGAIMALLHDTLVVFGAFGIANLLGAGFELDQVFIAAVLTVIGYSINDTVVVFDRVREEQENATVGTKMMDVMNKAINGTMNRTIITSFTTLLVILVLLIFGGEALRGFSFSLFIGIMIGTYSSIFIAAPLVYDTSKKRIEKEEKANA</sequence>
<name>A0AAX1N0J6_9BACT</name>
<evidence type="ECO:0000256" key="8">
    <source>
        <dbReference type="ARBA" id="ARBA00023136"/>
    </source>
</evidence>
<dbReference type="GO" id="GO:0006605">
    <property type="term" value="P:protein targeting"/>
    <property type="evidence" value="ECO:0007669"/>
    <property type="project" value="UniProtKB-UniRule"/>
</dbReference>
<proteinExistence type="inferred from homology"/>
<feature type="transmembrane region" description="Helical" evidence="9">
    <location>
        <begin position="592"/>
        <end position="614"/>
    </location>
</feature>
<evidence type="ECO:0000256" key="7">
    <source>
        <dbReference type="ARBA" id="ARBA00023010"/>
    </source>
</evidence>
<dbReference type="PANTHER" id="PTHR30081">
    <property type="entry name" value="PROTEIN-EXPORT MEMBRANE PROTEIN SEC"/>
    <property type="match status" value="1"/>
</dbReference>
<dbReference type="GO" id="GO:0015450">
    <property type="term" value="F:protein-transporting ATPase activity"/>
    <property type="evidence" value="ECO:0007669"/>
    <property type="project" value="InterPro"/>
</dbReference>
<dbReference type="Gene3D" id="3.30.70.3220">
    <property type="match status" value="1"/>
</dbReference>
<keyword evidence="3 9" id="KW-1003">Cell membrane</keyword>
<comment type="subcellular location">
    <subcellularLocation>
        <location evidence="1 9">Cell membrane</location>
        <topology evidence="1 9">Multi-pass membrane protein</topology>
    </subcellularLocation>
</comment>
<evidence type="ECO:0000256" key="3">
    <source>
        <dbReference type="ARBA" id="ARBA00022475"/>
    </source>
</evidence>
<evidence type="ECO:0000256" key="11">
    <source>
        <dbReference type="SAM" id="MobiDB-lite"/>
    </source>
</evidence>
<dbReference type="Pfam" id="PF02355">
    <property type="entry name" value="SecD_SecF_C"/>
    <property type="match status" value="2"/>
</dbReference>
<dbReference type="InterPro" id="IPR048634">
    <property type="entry name" value="SecD_SecF_C"/>
</dbReference>
<keyword evidence="8 9" id="KW-0472">Membrane</keyword>
<dbReference type="Gene3D" id="3.30.1360.200">
    <property type="match status" value="1"/>
</dbReference>
<feature type="domain" description="SecDF P1 head subdomain" evidence="14">
    <location>
        <begin position="378"/>
        <end position="475"/>
    </location>
</feature>
<feature type="transmembrane region" description="Helical" evidence="9">
    <location>
        <begin position="848"/>
        <end position="870"/>
    </location>
</feature>
<keyword evidence="4 9" id="KW-0812">Transmembrane</keyword>
<dbReference type="NCBIfam" id="TIGR00916">
    <property type="entry name" value="2A0604s01"/>
    <property type="match status" value="2"/>
</dbReference>
<dbReference type="InterPro" id="IPR022645">
    <property type="entry name" value="SecD/SecF_bac"/>
</dbReference>
<keyword evidence="6 9" id="KW-1133">Transmembrane helix</keyword>
<evidence type="ECO:0000256" key="6">
    <source>
        <dbReference type="ARBA" id="ARBA00022989"/>
    </source>
</evidence>
<evidence type="ECO:0000256" key="4">
    <source>
        <dbReference type="ARBA" id="ARBA00022692"/>
    </source>
</evidence>
<evidence type="ECO:0000256" key="2">
    <source>
        <dbReference type="ARBA" id="ARBA00022448"/>
    </source>
</evidence>
<comment type="subunit">
    <text evidence="10">Forms a complex with SecD. Part of the essential Sec protein translocation apparatus which comprises SecA, SecYEG and auxiliary proteins SecDF. Other proteins may also be involved.</text>
</comment>
<feature type="transmembrane region" description="Helical" evidence="9">
    <location>
        <begin position="951"/>
        <end position="975"/>
    </location>
</feature>
<comment type="similarity">
    <text evidence="10">Belongs to the SecD/SecF family. SecF subfamily.</text>
</comment>
<dbReference type="NCBIfam" id="NF009585">
    <property type="entry name" value="PRK13024.1-5"/>
    <property type="match status" value="1"/>
</dbReference>